<evidence type="ECO:0000313" key="1">
    <source>
        <dbReference type="EMBL" id="SMC81413.1"/>
    </source>
</evidence>
<dbReference type="RefSeq" id="WP_143736517.1">
    <property type="nucleotide sequence ID" value="NZ_FWXS01000009.1"/>
</dbReference>
<dbReference type="AlphaFoldDB" id="A0A1W2C8A8"/>
<dbReference type="Proteomes" id="UP000192393">
    <property type="component" value="Unassembled WGS sequence"/>
</dbReference>
<dbReference type="PROSITE" id="PS51257">
    <property type="entry name" value="PROKAR_LIPOPROTEIN"/>
    <property type="match status" value="1"/>
</dbReference>
<dbReference type="STRING" id="1434700.SAMN06296427_10989"/>
<evidence type="ECO:0000313" key="2">
    <source>
        <dbReference type="Proteomes" id="UP000192393"/>
    </source>
</evidence>
<accession>A0A1W2C8A8</accession>
<gene>
    <name evidence="1" type="ORF">SAMN06296427_10989</name>
</gene>
<keyword evidence="2" id="KW-1185">Reference proteome</keyword>
<dbReference type="OrthoDB" id="1444189at2"/>
<organism evidence="1 2">
    <name type="scientific">Moheibacter sediminis</name>
    <dbReference type="NCBI Taxonomy" id="1434700"/>
    <lineage>
        <taxon>Bacteria</taxon>
        <taxon>Pseudomonadati</taxon>
        <taxon>Bacteroidota</taxon>
        <taxon>Flavobacteriia</taxon>
        <taxon>Flavobacteriales</taxon>
        <taxon>Weeksellaceae</taxon>
        <taxon>Moheibacter</taxon>
    </lineage>
</organism>
<protein>
    <submittedName>
        <fullName evidence="1">Uncharacterized protein</fullName>
    </submittedName>
</protein>
<dbReference type="EMBL" id="FWXS01000009">
    <property type="protein sequence ID" value="SMC81413.1"/>
    <property type="molecule type" value="Genomic_DNA"/>
</dbReference>
<name>A0A1W2C8A8_9FLAO</name>
<sequence>MKKSIYLAVLFLFGIMLISCSGDDDSRSSAPPIPVDQRYLSKITDEQGELLVVINYNENKTIARMTIGGFIFRYEYNEIGKVQNMHLGIPGEGSASFSYTYDGNGKMNSYTGSDGVMRPVEYNAQENYYHFVEDEYDSYTIYLNSNQTLKKVIEHEQGENDIAINLFYEDGKYGPLHNTNDISLSTIVASPIYYYAFFSSFNLCSVPFQEVFGGQVYVLQENEFDQDNFLKNSIAISPFLSNEPIKLIYEYIQL</sequence>
<proteinExistence type="predicted"/>
<reference evidence="1 2" key="1">
    <citation type="submission" date="2017-04" db="EMBL/GenBank/DDBJ databases">
        <authorList>
            <person name="Afonso C.L."/>
            <person name="Miller P.J."/>
            <person name="Scott M.A."/>
            <person name="Spackman E."/>
            <person name="Goraichik I."/>
            <person name="Dimitrov K.M."/>
            <person name="Suarez D.L."/>
            <person name="Swayne D.E."/>
        </authorList>
    </citation>
    <scope>NUCLEOTIDE SEQUENCE [LARGE SCALE GENOMIC DNA]</scope>
    <source>
        <strain evidence="1 2">CGMCC 1.12708</strain>
    </source>
</reference>